<evidence type="ECO:0000313" key="2">
    <source>
        <dbReference type="Proteomes" id="UP000823775"/>
    </source>
</evidence>
<dbReference type="Proteomes" id="UP000823775">
    <property type="component" value="Unassembled WGS sequence"/>
</dbReference>
<feature type="non-terminal residue" evidence="1">
    <location>
        <position position="1"/>
    </location>
</feature>
<organism evidence="1 2">
    <name type="scientific">Datura stramonium</name>
    <name type="common">Jimsonweed</name>
    <name type="synonym">Common thornapple</name>
    <dbReference type="NCBI Taxonomy" id="4076"/>
    <lineage>
        <taxon>Eukaryota</taxon>
        <taxon>Viridiplantae</taxon>
        <taxon>Streptophyta</taxon>
        <taxon>Embryophyta</taxon>
        <taxon>Tracheophyta</taxon>
        <taxon>Spermatophyta</taxon>
        <taxon>Magnoliopsida</taxon>
        <taxon>eudicotyledons</taxon>
        <taxon>Gunneridae</taxon>
        <taxon>Pentapetalae</taxon>
        <taxon>asterids</taxon>
        <taxon>lamiids</taxon>
        <taxon>Solanales</taxon>
        <taxon>Solanaceae</taxon>
        <taxon>Solanoideae</taxon>
        <taxon>Datureae</taxon>
        <taxon>Datura</taxon>
    </lineage>
</organism>
<gene>
    <name evidence="1" type="ORF">HAX54_029699</name>
</gene>
<feature type="non-terminal residue" evidence="1">
    <location>
        <position position="56"/>
    </location>
</feature>
<keyword evidence="2" id="KW-1185">Reference proteome</keyword>
<protein>
    <submittedName>
        <fullName evidence="1">Uncharacterized protein</fullName>
    </submittedName>
</protein>
<evidence type="ECO:0000313" key="1">
    <source>
        <dbReference type="EMBL" id="MCD9642756.1"/>
    </source>
</evidence>
<name>A0ABS8V7V4_DATST</name>
<reference evidence="1 2" key="1">
    <citation type="journal article" date="2021" name="BMC Genomics">
        <title>Datura genome reveals duplications of psychoactive alkaloid biosynthetic genes and high mutation rate following tissue culture.</title>
        <authorList>
            <person name="Rajewski A."/>
            <person name="Carter-House D."/>
            <person name="Stajich J."/>
            <person name="Litt A."/>
        </authorList>
    </citation>
    <scope>NUCLEOTIDE SEQUENCE [LARGE SCALE GENOMIC DNA]</scope>
    <source>
        <strain evidence="1">AR-01</strain>
    </source>
</reference>
<comment type="caution">
    <text evidence="1">The sequence shown here is derived from an EMBL/GenBank/DDBJ whole genome shotgun (WGS) entry which is preliminary data.</text>
</comment>
<dbReference type="EMBL" id="JACEIK010003697">
    <property type="protein sequence ID" value="MCD9642756.1"/>
    <property type="molecule type" value="Genomic_DNA"/>
</dbReference>
<proteinExistence type="predicted"/>
<sequence length="56" mass="6391">QVTTRHPDRHLEQTFGKIYLSPTMDTMDRQACDGLSLVPSDASQSMNFKFKNIYLG</sequence>
<accession>A0ABS8V7V4</accession>